<evidence type="ECO:0000313" key="1">
    <source>
        <dbReference type="EMBL" id="PCI92753.1"/>
    </source>
</evidence>
<name>A0A2A4YD92_UNCAE</name>
<dbReference type="AlphaFoldDB" id="A0A2A4YD92"/>
<organism evidence="1 2">
    <name type="scientific">Aerophobetes bacterium</name>
    <dbReference type="NCBI Taxonomy" id="2030807"/>
    <lineage>
        <taxon>Bacteria</taxon>
        <taxon>Candidatus Aerophobota</taxon>
    </lineage>
</organism>
<sequence>MKRIYKHIAFAFAITLISSNLYGEHSVRRSLDDQVKSLLEKLDQITVVNAHGEESVETGSAIPDVGGRNWFDSIDLLFWKSKVSGTKFAYSNSRFSVNQPIQGRTKECEFDWNAGIRVGIGRNFNHDQWSVNGEFTYFKDGGCSRLIGGETSAIIPIRGPFSQPVHMAKSSIRNKFANLDVNLYRHYFISSALALKPTIGLKNSWINIKQIVKYNDGDNLEFNTAETTDRSKFWGIGPKAGIDTTWFLNSGFHIYGLVSTSLLYSYFEVEQFSKLTPTENFDFLMKEKKHRFIPNIQFNLGLGYSRFIRQKRNYLEFRLGYETLYYFSANQMLQLREFNGTFRFDNMSEDISMYGVTFQAKLFF</sequence>
<dbReference type="EMBL" id="NVUU01000086">
    <property type="protein sequence ID" value="PCI92753.1"/>
    <property type="molecule type" value="Genomic_DNA"/>
</dbReference>
<comment type="caution">
    <text evidence="1">The sequence shown here is derived from an EMBL/GenBank/DDBJ whole genome shotgun (WGS) entry which is preliminary data.</text>
</comment>
<evidence type="ECO:0000313" key="2">
    <source>
        <dbReference type="Proteomes" id="UP000217838"/>
    </source>
</evidence>
<dbReference type="Pfam" id="PF05150">
    <property type="entry name" value="Legionella_OMP"/>
    <property type="match status" value="1"/>
</dbReference>
<proteinExistence type="predicted"/>
<protein>
    <recommendedName>
        <fullName evidence="3">Protochlamydia outer membrane protein domain-containing protein</fullName>
    </recommendedName>
</protein>
<dbReference type="InterPro" id="IPR007825">
    <property type="entry name" value="Major_OMP_Legionella"/>
</dbReference>
<dbReference type="Proteomes" id="UP000217838">
    <property type="component" value="Unassembled WGS sequence"/>
</dbReference>
<evidence type="ECO:0008006" key="3">
    <source>
        <dbReference type="Google" id="ProtNLM"/>
    </source>
</evidence>
<gene>
    <name evidence="1" type="ORF">COB11_06650</name>
</gene>
<accession>A0A2A4YD92</accession>
<reference evidence="2" key="1">
    <citation type="submission" date="2017-08" db="EMBL/GenBank/DDBJ databases">
        <title>A dynamic microbial community with high functional redundancy inhabits the cold, oxic subseafloor aquifer.</title>
        <authorList>
            <person name="Tully B.J."/>
            <person name="Wheat C.G."/>
            <person name="Glazer B.T."/>
            <person name="Huber J.A."/>
        </authorList>
    </citation>
    <scope>NUCLEOTIDE SEQUENCE [LARGE SCALE GENOMIC DNA]</scope>
</reference>